<feature type="compositionally biased region" description="Polar residues" evidence="2">
    <location>
        <begin position="898"/>
        <end position="907"/>
    </location>
</feature>
<feature type="compositionally biased region" description="Acidic residues" evidence="2">
    <location>
        <begin position="71"/>
        <end position="81"/>
    </location>
</feature>
<evidence type="ECO:0000313" key="3">
    <source>
        <dbReference type="EMBL" id="KAK9966708.1"/>
    </source>
</evidence>
<feature type="compositionally biased region" description="Polar residues" evidence="2">
    <location>
        <begin position="52"/>
        <end position="67"/>
    </location>
</feature>
<gene>
    <name evidence="3" type="ORF">ABG768_003805</name>
</gene>
<dbReference type="InterPro" id="IPR018159">
    <property type="entry name" value="Spectrin/alpha-actinin"/>
</dbReference>
<dbReference type="SUPFAM" id="SSF46966">
    <property type="entry name" value="Spectrin repeat"/>
    <property type="match status" value="3"/>
</dbReference>
<feature type="coiled-coil region" evidence="1">
    <location>
        <begin position="638"/>
        <end position="665"/>
    </location>
</feature>
<reference evidence="3 4" key="1">
    <citation type="submission" date="2024-05" db="EMBL/GenBank/DDBJ databases">
        <title>A high-quality chromosomal-level genome assembly of Topmouth culter (Culter alburnus).</title>
        <authorList>
            <person name="Zhao H."/>
        </authorList>
    </citation>
    <scope>NUCLEOTIDE SEQUENCE [LARGE SCALE GENOMIC DNA]</scope>
    <source>
        <strain evidence="3">CATC2023</strain>
        <tissue evidence="3">Muscle</tissue>
    </source>
</reference>
<keyword evidence="1" id="KW-0175">Coiled coil</keyword>
<dbReference type="SMART" id="SM00150">
    <property type="entry name" value="SPEC"/>
    <property type="match status" value="2"/>
</dbReference>
<feature type="region of interest" description="Disordered" evidence="2">
    <location>
        <begin position="948"/>
        <end position="977"/>
    </location>
</feature>
<dbReference type="CDD" id="cd00176">
    <property type="entry name" value="SPEC"/>
    <property type="match status" value="1"/>
</dbReference>
<proteinExistence type="predicted"/>
<feature type="region of interest" description="Disordered" evidence="2">
    <location>
        <begin position="1150"/>
        <end position="1174"/>
    </location>
</feature>
<feature type="compositionally biased region" description="Polar residues" evidence="2">
    <location>
        <begin position="914"/>
        <end position="932"/>
    </location>
</feature>
<keyword evidence="4" id="KW-1185">Reference proteome</keyword>
<dbReference type="Gene3D" id="1.20.58.60">
    <property type="match status" value="2"/>
</dbReference>
<feature type="compositionally biased region" description="Low complexity" evidence="2">
    <location>
        <begin position="1362"/>
        <end position="1373"/>
    </location>
</feature>
<evidence type="ECO:0000256" key="2">
    <source>
        <dbReference type="SAM" id="MobiDB-lite"/>
    </source>
</evidence>
<protein>
    <recommendedName>
        <fullName evidence="5">PH domain-containing protein</fullName>
    </recommendedName>
</protein>
<dbReference type="PANTHER" id="PTHR11915">
    <property type="entry name" value="SPECTRIN/FILAMIN RELATED CYTOSKELETAL PROTEIN"/>
    <property type="match status" value="1"/>
</dbReference>
<dbReference type="EMBL" id="JAWDJR010000011">
    <property type="protein sequence ID" value="KAK9966708.1"/>
    <property type="molecule type" value="Genomic_DNA"/>
</dbReference>
<organism evidence="3 4">
    <name type="scientific">Culter alburnus</name>
    <name type="common">Topmouth culter</name>
    <dbReference type="NCBI Taxonomy" id="194366"/>
    <lineage>
        <taxon>Eukaryota</taxon>
        <taxon>Metazoa</taxon>
        <taxon>Chordata</taxon>
        <taxon>Craniata</taxon>
        <taxon>Vertebrata</taxon>
        <taxon>Euteleostomi</taxon>
        <taxon>Actinopterygii</taxon>
        <taxon>Neopterygii</taxon>
        <taxon>Teleostei</taxon>
        <taxon>Ostariophysi</taxon>
        <taxon>Cypriniformes</taxon>
        <taxon>Xenocyprididae</taxon>
        <taxon>Xenocypridinae</taxon>
        <taxon>Culter</taxon>
    </lineage>
</organism>
<comment type="caution">
    <text evidence="3">The sequence shown here is derived from an EMBL/GenBank/DDBJ whole genome shotgun (WGS) entry which is preliminary data.</text>
</comment>
<evidence type="ECO:0000313" key="4">
    <source>
        <dbReference type="Proteomes" id="UP001479290"/>
    </source>
</evidence>
<feature type="compositionally biased region" description="Basic and acidic residues" evidence="2">
    <location>
        <begin position="1150"/>
        <end position="1159"/>
    </location>
</feature>
<sequence length="1518" mass="171312">MIKARRAMKRIQPFTIGTKLSVPSETKCLDYVGIILPVPGLDCCELRNDSNNDNSPFHQERVSTSTPVEGLSDDIKEEDDRDSLSPSTSSRSIRKIAMCANAESTINCHVTDFNVTSYETNKPSTSTEKLFLVEERLSDKSGEQLETDPWTKGRKIRNLHYDYTVPGFPRDQPEDAAHSQRRDLKDIENSLIQLTTSLDLMQEEPERPHQNTSDAVDLGLEMFRTRQSPGDHVDKSWLKLRSLLRDYHQDLMLALDVSSFYQQADSIIGSINWKRNRVLAGEIQKSDKETREIACQINMLNESASRLSTLHPTLARRVTCKQAEVKENWALLQEFLRNQKTDVSSKRPSTLPAEPLTTCTDSQSFARNEGHSIMGKDVKEEQNRLRGFECSQGLWAHRMWSPVEECSVGSRGSLSESSCSKLDNIPEKQDRKSCVGQMAQTTPVSSQECVIPSKLLKESTTSTGMDEEIDCSKQRQDHKIEELLSQVEVLWDALQTKYGENNETEPAEKEQTGDKAAQMVSELILSNHLPENVEGGSSGMLEKFLELLDPSGYHKKSQDVNRQQMDEDAEMSLDLLSHQTDQERSQKQDQTIDELQSSLSTLTLRINQHLCRCAELSMDLLDIETDMAVLCDSDLSGLEGLQEQQDDLEAHYNIIESEVREMERLASQLQVPSPEERDPLREEVQAILQAWEEVGRNMAENRCRLEKFHQIQDYFENYLAMITWTENTRSCILAGSSAWRESEISEIDLCIETKLDEFSKLAAAGHMLLQDESQFKDIIKERTDELQSMLGWIQVNWHAQREQLKRNKEGRPESTNDPVQQQAIPFKHPSDSLCIINREIKGSATETQSSQNNFEQQSGRHDLSSVVSQESCLSKTSLGSSICLILTFDDQSSGINQVTKQWSPNNNEIHEESTSSIQVERQQSQDKNSMQMQQPQEMLQVKWLNESVMSKESKQNSSSGNLGQLQNHGEPVQSLSKQKVSSILSPCNTESSFCNHLTENLQSVNNQSNLQLSPDTDQVQNLSEISVMHQVQSPQLPSYKQDLARNTAHDNIETSQNQNDDHLRHEVTAEVTHRVFTYLHVSDSYRSAGRVLEVVSPPREEVQDTTSSALGSSSVQSPFSFLQNVTAEGGMVYNHNRFKASSLFKMKEPIRSKEDEQRRNSTLGNVGLASSGKSSSIFRRRCNTWPEGERRVKESQSNSNLQVFIKKNMLPVDSVIDNKSIPFPEDNLPNAVKTSSGPVKNICSYLSLGSTLSFSLPKRFHNSVSDMENKEEIEPIYDGSNNPTLPSTRTPQLELTVEPVVHMKQTELNPVDMEDLEDTEEPEVETQQLNQVYESTEPVLRVFTLSEYEGPDHDSSSHHKASPPVVNSSPSVSQCSPSSSCGHNCFSVYTKIKDLNGHLYYTSKYMKINSSENLFPNDQGSCKSGRIINCGVRDCAVCFSDTVKETRVDCAEKPDISMEELLQPGHWLFQQEEEELEDIWRGRVGNLTSDCAVETNTDEETGLSIKTSRGQVAHPLHG</sequence>
<evidence type="ECO:0008006" key="5">
    <source>
        <dbReference type="Google" id="ProtNLM"/>
    </source>
</evidence>
<feature type="region of interest" description="Disordered" evidence="2">
    <location>
        <begin position="898"/>
        <end position="932"/>
    </location>
</feature>
<feature type="region of interest" description="Disordered" evidence="2">
    <location>
        <begin position="52"/>
        <end position="90"/>
    </location>
</feature>
<evidence type="ECO:0000256" key="1">
    <source>
        <dbReference type="SAM" id="Coils"/>
    </source>
</evidence>
<name>A0AAW2A0Y2_CULAL</name>
<accession>A0AAW2A0Y2</accession>
<dbReference type="Proteomes" id="UP001479290">
    <property type="component" value="Unassembled WGS sequence"/>
</dbReference>
<feature type="compositionally biased region" description="Basic and acidic residues" evidence="2">
    <location>
        <begin position="803"/>
        <end position="814"/>
    </location>
</feature>
<feature type="region of interest" description="Disordered" evidence="2">
    <location>
        <begin position="1349"/>
        <end position="1373"/>
    </location>
</feature>
<feature type="compositionally biased region" description="Polar residues" evidence="2">
    <location>
        <begin position="955"/>
        <end position="977"/>
    </location>
</feature>
<feature type="region of interest" description="Disordered" evidence="2">
    <location>
        <begin position="803"/>
        <end position="824"/>
    </location>
</feature>